<evidence type="ECO:0000256" key="2">
    <source>
        <dbReference type="ARBA" id="ARBA00022490"/>
    </source>
</evidence>
<reference evidence="13 14" key="1">
    <citation type="journal article" date="2020" name="Nature">
        <title>Six reference-quality genomes reveal evolution of bat adaptations.</title>
        <authorList>
            <person name="Jebb D."/>
            <person name="Huang Z."/>
            <person name="Pippel M."/>
            <person name="Hughes G.M."/>
            <person name="Lavrichenko K."/>
            <person name="Devanna P."/>
            <person name="Winkler S."/>
            <person name="Jermiin L.S."/>
            <person name="Skirmuntt E.C."/>
            <person name="Katzourakis A."/>
            <person name="Burkitt-Gray L."/>
            <person name="Ray D.A."/>
            <person name="Sullivan K.A.M."/>
            <person name="Roscito J.G."/>
            <person name="Kirilenko B.M."/>
            <person name="Davalos L.M."/>
            <person name="Corthals A.P."/>
            <person name="Power M.L."/>
            <person name="Jones G."/>
            <person name="Ransome R.D."/>
            <person name="Dechmann D.K.N."/>
            <person name="Locatelli A.G."/>
            <person name="Puechmaille S.J."/>
            <person name="Fedrigo O."/>
            <person name="Jarvis E.D."/>
            <person name="Hiller M."/>
            <person name="Vernes S.C."/>
            <person name="Myers E.W."/>
            <person name="Teeling E.C."/>
        </authorList>
    </citation>
    <scope>NUCLEOTIDE SEQUENCE [LARGE SCALE GENOMIC DNA]</scope>
    <source>
        <strain evidence="13">Bat1K_MPI-CBG_1</strain>
    </source>
</reference>
<dbReference type="Pfam" id="PF00621">
    <property type="entry name" value="RhoGEF"/>
    <property type="match status" value="1"/>
</dbReference>
<dbReference type="GO" id="GO:0008270">
    <property type="term" value="F:zinc ion binding"/>
    <property type="evidence" value="ECO:0007669"/>
    <property type="project" value="UniProtKB-KW"/>
</dbReference>
<evidence type="ECO:0000256" key="7">
    <source>
        <dbReference type="ARBA" id="ARBA00022833"/>
    </source>
</evidence>
<dbReference type="GO" id="GO:0071875">
    <property type="term" value="P:adrenergic receptor signaling pathway"/>
    <property type="evidence" value="ECO:0007669"/>
    <property type="project" value="TreeGrafter"/>
</dbReference>
<dbReference type="Gene3D" id="1.20.900.10">
    <property type="entry name" value="Dbl homology (DH) domain"/>
    <property type="match status" value="1"/>
</dbReference>
<keyword evidence="7" id="KW-0862">Zinc</keyword>
<dbReference type="InterPro" id="IPR000219">
    <property type="entry name" value="DH_dom"/>
</dbReference>
<sequence length="862" mass="98577">MNEGQLLGDFEIESKQLEAESWSRVVDSKFLKQQKKDVVKRQEVIYELMQTELHHVRTLKIMSDVYSRGMMTDLLFEQQMVEKLFPCLDELISIHSQFFQRILERKKESLVDKSEKNFLIKRMGDVLVNQFSGENAERLKKTYGTFCGQHNQSVNYFKDLYTKDKRFQGFVKKKMSSSVVRRLGIPECILLVTQRITKYPVLFQRILQCTKDNKAEEEDLAHSLSLVKNVIGAVDSEVASYEKKMRLNEIYTKTDSKSIMRMKSGQMFAKEDLKRKKLVRDGSVFLKNAAGRLKEVQAVLLTDILVFLQEKDQKYIFASLDQKSTVISLKKLIVREVAHEEKGLFLISMGMKDPEMVEVHASSKEERNSWIQIIQDTMNTLNRDEDEGIPSENEEEKKMLDTKARELKEQLQQKDQQILLLLEEKEMIFRDMAECSTPLPEECSPTQSPRVLFRANTEEALKGGPLMKSAMNEVEILQNLVSGGLGGPLGQAVGSPAGQEGAVGPVSLPRRAETFGGFDSHQMNASKGGDKEEADDGQDLRRTESDSGLKKGGNANLAFILKRNNEQVAQSIVHLHQLLSTLQGVVLQQDTYIEDQKLLLAERALTRSLSRPSSLIEQEKQRSLEKQRQDLANLQKQQAQHLEEKRRREREWEARERALQEREARLAQREEEVQRAQQDLERDREELQQKKGAYQYDLERLRTAQKQLEREQEQLKRDTERLSQRQMDRDACQVSHRHTKLLKIPSFLPNPEESPLPSAPSIAKSGSLDSDPSVSPKRNSISRTQKDKGPFHILSSTSQTSKVPEGPSQTPVPTSSSSTTRLFGLPKTKDKKEKKKKSKGDRSQPRDGPASEVPTEGEEIFC</sequence>
<evidence type="ECO:0000313" key="13">
    <source>
        <dbReference type="EMBL" id="KAF6076502.1"/>
    </source>
</evidence>
<evidence type="ECO:0000259" key="12">
    <source>
        <dbReference type="PROSITE" id="PS50010"/>
    </source>
</evidence>
<evidence type="ECO:0000256" key="5">
    <source>
        <dbReference type="ARBA" id="ARBA00022723"/>
    </source>
</evidence>
<dbReference type="AlphaFoldDB" id="A0A833YLP6"/>
<dbReference type="PANTHER" id="PTHR13944">
    <property type="entry name" value="AGAP007712-PA"/>
    <property type="match status" value="1"/>
</dbReference>
<dbReference type="FunFam" id="2.30.29.30:FF:000021">
    <property type="entry name" value="Rho guanine nucleotide exchange factor 2"/>
    <property type="match status" value="1"/>
</dbReference>
<dbReference type="GO" id="GO:0016301">
    <property type="term" value="F:kinase activity"/>
    <property type="evidence" value="ECO:0007669"/>
    <property type="project" value="UniProtKB-KW"/>
</dbReference>
<name>A0A833YLP6_9CHIR</name>
<dbReference type="SMART" id="SM00325">
    <property type="entry name" value="RhoGEF"/>
    <property type="match status" value="1"/>
</dbReference>
<keyword evidence="13" id="KW-0808">Transferase</keyword>
<dbReference type="InterPro" id="IPR011993">
    <property type="entry name" value="PH-like_dom_sf"/>
</dbReference>
<dbReference type="Proteomes" id="UP000664940">
    <property type="component" value="Unassembled WGS sequence"/>
</dbReference>
<dbReference type="Gene3D" id="2.30.29.30">
    <property type="entry name" value="Pleckstrin-homology domain (PH domain)/Phosphotyrosine-binding domain (PTB)"/>
    <property type="match status" value="1"/>
</dbReference>
<dbReference type="FunFam" id="1.20.900.10:FF:000004">
    <property type="entry name" value="Rho guanine nucleotide exchange factor 2"/>
    <property type="match status" value="1"/>
</dbReference>
<dbReference type="EMBL" id="JABVXQ010000014">
    <property type="protein sequence ID" value="KAF6076502.1"/>
    <property type="molecule type" value="Genomic_DNA"/>
</dbReference>
<gene>
    <name evidence="13" type="ORF">HJG60_000509</name>
</gene>
<dbReference type="CDD" id="cd00160">
    <property type="entry name" value="RhoGEF"/>
    <property type="match status" value="1"/>
</dbReference>
<evidence type="ECO:0000256" key="9">
    <source>
        <dbReference type="SAM" id="Coils"/>
    </source>
</evidence>
<dbReference type="GO" id="GO:0015629">
    <property type="term" value="C:actin cytoskeleton"/>
    <property type="evidence" value="ECO:0007669"/>
    <property type="project" value="TreeGrafter"/>
</dbReference>
<comment type="subcellular location">
    <subcellularLocation>
        <location evidence="1">Cytoplasm</location>
    </subcellularLocation>
</comment>
<organism evidence="13 14">
    <name type="scientific">Phyllostomus discolor</name>
    <name type="common">pale spear-nosed bat</name>
    <dbReference type="NCBI Taxonomy" id="89673"/>
    <lineage>
        <taxon>Eukaryota</taxon>
        <taxon>Metazoa</taxon>
        <taxon>Chordata</taxon>
        <taxon>Craniata</taxon>
        <taxon>Vertebrata</taxon>
        <taxon>Euteleostomi</taxon>
        <taxon>Mammalia</taxon>
        <taxon>Eutheria</taxon>
        <taxon>Laurasiatheria</taxon>
        <taxon>Chiroptera</taxon>
        <taxon>Yangochiroptera</taxon>
        <taxon>Phyllostomidae</taxon>
        <taxon>Phyllostominae</taxon>
        <taxon>Phyllostomus</taxon>
    </lineage>
</organism>
<dbReference type="PANTHER" id="PTHR13944:SF18">
    <property type="entry name" value="A-KINASE ANCHOR PROTEIN 13"/>
    <property type="match status" value="1"/>
</dbReference>
<feature type="domain" description="PH" evidence="11">
    <location>
        <begin position="277"/>
        <end position="379"/>
    </location>
</feature>
<comment type="caution">
    <text evidence="13">The sequence shown here is derived from an EMBL/GenBank/DDBJ whole genome shotgun (WGS) entry which is preliminary data.</text>
</comment>
<keyword evidence="8 9" id="KW-0175">Coiled coil</keyword>
<dbReference type="InterPro" id="IPR041020">
    <property type="entry name" value="PH_16"/>
</dbReference>
<dbReference type="GO" id="GO:0005085">
    <property type="term" value="F:guanyl-nucleotide exchange factor activity"/>
    <property type="evidence" value="ECO:0007669"/>
    <property type="project" value="UniProtKB-KW"/>
</dbReference>
<evidence type="ECO:0000256" key="3">
    <source>
        <dbReference type="ARBA" id="ARBA00022553"/>
    </source>
</evidence>
<keyword evidence="4" id="KW-0344">Guanine-nucleotide releasing factor</keyword>
<dbReference type="GO" id="GO:0035023">
    <property type="term" value="P:regulation of Rho protein signal transduction"/>
    <property type="evidence" value="ECO:0007669"/>
    <property type="project" value="TreeGrafter"/>
</dbReference>
<evidence type="ECO:0000256" key="6">
    <source>
        <dbReference type="ARBA" id="ARBA00022771"/>
    </source>
</evidence>
<accession>A0A833YLP6</accession>
<dbReference type="GO" id="GO:0016020">
    <property type="term" value="C:membrane"/>
    <property type="evidence" value="ECO:0007669"/>
    <property type="project" value="TreeGrafter"/>
</dbReference>
<evidence type="ECO:0000256" key="10">
    <source>
        <dbReference type="SAM" id="MobiDB-lite"/>
    </source>
</evidence>
<keyword evidence="2" id="KW-0963">Cytoplasm</keyword>
<feature type="region of interest" description="Disordered" evidence="10">
    <location>
        <begin position="709"/>
        <end position="862"/>
    </location>
</feature>
<keyword evidence="3" id="KW-0597">Phosphoprotein</keyword>
<evidence type="ECO:0000313" key="14">
    <source>
        <dbReference type="Proteomes" id="UP000664940"/>
    </source>
</evidence>
<feature type="coiled-coil region" evidence="9">
    <location>
        <begin position="393"/>
        <end position="424"/>
    </location>
</feature>
<dbReference type="SMART" id="SM00233">
    <property type="entry name" value="PH"/>
    <property type="match status" value="1"/>
</dbReference>
<dbReference type="GO" id="GO:0071356">
    <property type="term" value="P:cellular response to tumor necrosis factor"/>
    <property type="evidence" value="ECO:0007669"/>
    <property type="project" value="UniProtKB-ARBA"/>
</dbReference>
<dbReference type="GO" id="GO:0005078">
    <property type="term" value="F:MAP-kinase scaffold activity"/>
    <property type="evidence" value="ECO:0007669"/>
    <property type="project" value="TreeGrafter"/>
</dbReference>
<feature type="domain" description="DH" evidence="12">
    <location>
        <begin position="40"/>
        <end position="237"/>
    </location>
</feature>
<dbReference type="PROSITE" id="PS50010">
    <property type="entry name" value="DH_2"/>
    <property type="match status" value="1"/>
</dbReference>
<dbReference type="Pfam" id="PF17838">
    <property type="entry name" value="PH_16"/>
    <property type="match status" value="1"/>
</dbReference>
<keyword evidence="13" id="KW-0418">Kinase</keyword>
<keyword evidence="5" id="KW-0479">Metal-binding</keyword>
<dbReference type="GO" id="GO:0043123">
    <property type="term" value="P:positive regulation of canonical NF-kappaB signal transduction"/>
    <property type="evidence" value="ECO:0007669"/>
    <property type="project" value="TreeGrafter"/>
</dbReference>
<dbReference type="GO" id="GO:0005737">
    <property type="term" value="C:cytoplasm"/>
    <property type="evidence" value="ECO:0007669"/>
    <property type="project" value="UniProtKB-SubCell"/>
</dbReference>
<dbReference type="PROSITE" id="PS50003">
    <property type="entry name" value="PH_DOMAIN"/>
    <property type="match status" value="1"/>
</dbReference>
<evidence type="ECO:0000256" key="1">
    <source>
        <dbReference type="ARBA" id="ARBA00004496"/>
    </source>
</evidence>
<feature type="region of interest" description="Disordered" evidence="10">
    <location>
        <begin position="491"/>
        <end position="549"/>
    </location>
</feature>
<dbReference type="SUPFAM" id="SSF50729">
    <property type="entry name" value="PH domain-like"/>
    <property type="match status" value="1"/>
</dbReference>
<feature type="compositionally biased region" description="Basic and acidic residues" evidence="10">
    <location>
        <begin position="538"/>
        <end position="549"/>
    </location>
</feature>
<feature type="compositionally biased region" description="Low complexity" evidence="10">
    <location>
        <begin position="807"/>
        <end position="820"/>
    </location>
</feature>
<dbReference type="InterPro" id="IPR001849">
    <property type="entry name" value="PH_domain"/>
</dbReference>
<dbReference type="InterPro" id="IPR051632">
    <property type="entry name" value="Rho_GEF"/>
</dbReference>
<dbReference type="CDD" id="cd13392">
    <property type="entry name" value="PH_AKAP13"/>
    <property type="match status" value="1"/>
</dbReference>
<protein>
    <submittedName>
        <fullName evidence="13">A-kinase anchoring protein 13</fullName>
    </submittedName>
</protein>
<evidence type="ECO:0000256" key="4">
    <source>
        <dbReference type="ARBA" id="ARBA00022658"/>
    </source>
</evidence>
<dbReference type="InterPro" id="IPR035899">
    <property type="entry name" value="DBL_dom_sf"/>
</dbReference>
<dbReference type="SUPFAM" id="SSF48065">
    <property type="entry name" value="DBL homology domain (DH-domain)"/>
    <property type="match status" value="1"/>
</dbReference>
<feature type="compositionally biased region" description="Basic and acidic residues" evidence="10">
    <location>
        <begin position="709"/>
        <end position="731"/>
    </location>
</feature>
<evidence type="ECO:0000256" key="8">
    <source>
        <dbReference type="ARBA" id="ARBA00023054"/>
    </source>
</evidence>
<keyword evidence="6" id="KW-0863">Zinc-finger</keyword>
<proteinExistence type="predicted"/>
<feature type="compositionally biased region" description="Polar residues" evidence="10">
    <location>
        <begin position="767"/>
        <end position="783"/>
    </location>
</feature>
<evidence type="ECO:0000259" key="11">
    <source>
        <dbReference type="PROSITE" id="PS50003"/>
    </source>
</evidence>